<dbReference type="PANTHER" id="PTHR43156">
    <property type="entry name" value="STAGE II SPORULATION PROTEIN E-RELATED"/>
    <property type="match status" value="1"/>
</dbReference>
<dbReference type="GO" id="GO:0007165">
    <property type="term" value="P:signal transduction"/>
    <property type="evidence" value="ECO:0007669"/>
    <property type="project" value="InterPro"/>
</dbReference>
<dbReference type="EMBL" id="CP017834">
    <property type="protein sequence ID" value="APJ03015.1"/>
    <property type="molecule type" value="Genomic_DNA"/>
</dbReference>
<keyword evidence="5" id="KW-1185">Reference proteome</keyword>
<dbReference type="Pfam" id="PF07228">
    <property type="entry name" value="SpoIIE"/>
    <property type="match status" value="1"/>
</dbReference>
<protein>
    <recommendedName>
        <fullName evidence="3">HAMP domain-containing protein</fullName>
    </recommendedName>
</protein>
<dbReference type="RefSeq" id="WP_148696729.1">
    <property type="nucleotide sequence ID" value="NZ_CP017834.1"/>
</dbReference>
<evidence type="ECO:0000313" key="5">
    <source>
        <dbReference type="Proteomes" id="UP000184731"/>
    </source>
</evidence>
<dbReference type="CDD" id="cd06225">
    <property type="entry name" value="HAMP"/>
    <property type="match status" value="1"/>
</dbReference>
<evidence type="ECO:0000259" key="3">
    <source>
        <dbReference type="PROSITE" id="PS50885"/>
    </source>
</evidence>
<evidence type="ECO:0000256" key="1">
    <source>
        <dbReference type="ARBA" id="ARBA00022801"/>
    </source>
</evidence>
<dbReference type="Gene3D" id="6.10.340.10">
    <property type="match status" value="1"/>
</dbReference>
<gene>
    <name evidence="4" type="ORF">AXG55_03425</name>
</gene>
<feature type="transmembrane region" description="Helical" evidence="2">
    <location>
        <begin position="200"/>
        <end position="221"/>
    </location>
</feature>
<dbReference type="KEGG" id="saqi:AXG55_03425"/>
<feature type="domain" description="HAMP" evidence="3">
    <location>
        <begin position="218"/>
        <end position="273"/>
    </location>
</feature>
<dbReference type="SMART" id="SM00331">
    <property type="entry name" value="PP2C_SIG"/>
    <property type="match status" value="1"/>
</dbReference>
<feature type="transmembrane region" description="Helical" evidence="2">
    <location>
        <begin position="12"/>
        <end position="36"/>
    </location>
</feature>
<keyword evidence="2" id="KW-0472">Membrane</keyword>
<evidence type="ECO:0000313" key="4">
    <source>
        <dbReference type="EMBL" id="APJ03015.1"/>
    </source>
</evidence>
<dbReference type="GO" id="GO:0016020">
    <property type="term" value="C:membrane"/>
    <property type="evidence" value="ECO:0007669"/>
    <property type="project" value="InterPro"/>
</dbReference>
<sequence>MFKREQFKNFRFSLTLKIALALMTIIIIVMGINTFLDIKETKSKMEEYENKNNFSIFTGALPIIENAVWQVEFKDLRSTLSQIMKNQNIVSVAVFTEKEKNIAFLERGLDNQIKKISLENLISNFDKKILSEMDPDKKNIRILEIIDSKNERKILAYPLIIKNTYNKITENIKVGYFILVCSTHSISIATKEIIYKSISLSFFLGFVIVISSFLFIKILIINPIKSLEKTSIEISKNNLIQTKIPKSLIGHDEMESLSKNFNHMVTQIIKLIEDEKEQQRMANELETAKLIQKSFIPSAKNLKVGHFEISGFFQSASECGGDWWHFYPLIDKKILIMLGDVTGHGTPSALLTAAVKGYCDSIYSRQKVNPALVLEELDVIVRNSGGGDELLMTMFVAVIDPLQHKMTYANAAQNFPFVVSEDSNTTSPTTLLGTGKRLGYKEQENNKTSVPYKNFSIDFKVNDLLFLYSDGLTDAKNTSKRDYSERRLKKKLKELHPKLTYEIISEIKNDLFEFTNGSHFEDDVTFVACRFCENENFEYTNELIQYFTHNHSELEETLIQKAS</sequence>
<dbReference type="InterPro" id="IPR001932">
    <property type="entry name" value="PPM-type_phosphatase-like_dom"/>
</dbReference>
<dbReference type="Gene3D" id="3.60.40.10">
    <property type="entry name" value="PPM-type phosphatase domain"/>
    <property type="match status" value="1"/>
</dbReference>
<keyword evidence="1" id="KW-0378">Hydrolase</keyword>
<dbReference type="InterPro" id="IPR036457">
    <property type="entry name" value="PPM-type-like_dom_sf"/>
</dbReference>
<keyword evidence="2" id="KW-1133">Transmembrane helix</keyword>
<dbReference type="PANTHER" id="PTHR43156:SF2">
    <property type="entry name" value="STAGE II SPORULATION PROTEIN E"/>
    <property type="match status" value="1"/>
</dbReference>
<dbReference type="PROSITE" id="PS50885">
    <property type="entry name" value="HAMP"/>
    <property type="match status" value="1"/>
</dbReference>
<dbReference type="OrthoDB" id="974992at2"/>
<keyword evidence="2" id="KW-0812">Transmembrane</keyword>
<dbReference type="InterPro" id="IPR003660">
    <property type="entry name" value="HAMP_dom"/>
</dbReference>
<dbReference type="InterPro" id="IPR052016">
    <property type="entry name" value="Bact_Sigma-Reg"/>
</dbReference>
<evidence type="ECO:0000256" key="2">
    <source>
        <dbReference type="SAM" id="Phobius"/>
    </source>
</evidence>
<proteinExistence type="predicted"/>
<dbReference type="Proteomes" id="UP000184731">
    <property type="component" value="Chromosome"/>
</dbReference>
<dbReference type="AlphaFoldDB" id="A0A1L4CYK8"/>
<dbReference type="STRING" id="1915309.AXG55_03425"/>
<reference evidence="4 5" key="1">
    <citation type="submission" date="2016-10" db="EMBL/GenBank/DDBJ databases">
        <title>Silvanigrella aquatica sp. nov., isolated from a freshwater lake located in the Black Forest, Germany, description of Silvanigrellaceae fam. nov., Silvanigrellales ord. nov., reclassification of the order Bdellovibrionales in the class Oligoflexia, reclassification of the families Bacteriovoracaceae and Halobacteriovoraceae in the new order Bacteriovoracales ord. nov., and reclassification of the family Pseudobacteriovoracaceae in the order Oligoflexiales.</title>
        <authorList>
            <person name="Hahn M.W."/>
            <person name="Schmidt J."/>
            <person name="Koll U."/>
            <person name="Rohde M."/>
            <person name="Verbag S."/>
            <person name="Pitt A."/>
            <person name="Nakai R."/>
            <person name="Naganuma T."/>
            <person name="Lang E."/>
        </authorList>
    </citation>
    <scope>NUCLEOTIDE SEQUENCE [LARGE SCALE GENOMIC DNA]</scope>
    <source>
        <strain evidence="4 5">MWH-Nonnen-W8red</strain>
    </source>
</reference>
<accession>A0A1L4CYK8</accession>
<name>A0A1L4CYK8_9BACT</name>
<organism evidence="4 5">
    <name type="scientific">Silvanigrella aquatica</name>
    <dbReference type="NCBI Taxonomy" id="1915309"/>
    <lineage>
        <taxon>Bacteria</taxon>
        <taxon>Pseudomonadati</taxon>
        <taxon>Bdellovibrionota</taxon>
        <taxon>Oligoflexia</taxon>
        <taxon>Silvanigrellales</taxon>
        <taxon>Silvanigrellaceae</taxon>
        <taxon>Silvanigrella</taxon>
    </lineage>
</organism>
<dbReference type="GO" id="GO:0016791">
    <property type="term" value="F:phosphatase activity"/>
    <property type="evidence" value="ECO:0007669"/>
    <property type="project" value="TreeGrafter"/>
</dbReference>